<gene>
    <name evidence="2" type="ORF">NA56DRAFT_151142</name>
</gene>
<reference evidence="2 3" key="1">
    <citation type="submission" date="2016-05" db="EMBL/GenBank/DDBJ databases">
        <title>A degradative enzymes factory behind the ericoid mycorrhizal symbiosis.</title>
        <authorList>
            <consortium name="DOE Joint Genome Institute"/>
            <person name="Martino E."/>
            <person name="Morin E."/>
            <person name="Grelet G."/>
            <person name="Kuo A."/>
            <person name="Kohler A."/>
            <person name="Daghino S."/>
            <person name="Barry K."/>
            <person name="Choi C."/>
            <person name="Cichocki N."/>
            <person name="Clum A."/>
            <person name="Copeland A."/>
            <person name="Hainaut M."/>
            <person name="Haridas S."/>
            <person name="Labutti K."/>
            <person name="Lindquist E."/>
            <person name="Lipzen A."/>
            <person name="Khouja H.-R."/>
            <person name="Murat C."/>
            <person name="Ohm R."/>
            <person name="Olson A."/>
            <person name="Spatafora J."/>
            <person name="Veneault-Fourrey C."/>
            <person name="Henrissat B."/>
            <person name="Grigoriev I."/>
            <person name="Martin F."/>
            <person name="Perotto S."/>
        </authorList>
    </citation>
    <scope>NUCLEOTIDE SEQUENCE [LARGE SCALE GENOMIC DNA]</scope>
    <source>
        <strain evidence="2 3">UAMH 7357</strain>
    </source>
</reference>
<proteinExistence type="predicted"/>
<name>A0A2J6QNS1_9HELO</name>
<keyword evidence="3" id="KW-1185">Reference proteome</keyword>
<feature type="region of interest" description="Disordered" evidence="1">
    <location>
        <begin position="1"/>
        <end position="33"/>
    </location>
</feature>
<sequence>MPQCIAFSGTSQQQPRRRSTRPSGSSPSQYQVSYTNNEVRTVRSLVPELITAKGKEGISPALQLRPHLNFNLNLNLKPSQPYHPFPHTANSGTGKDPHKAASLFPPLPSTVPAEHLFMRGFYRTCTIPFLPRITHISTTDHHDSSRSPL</sequence>
<dbReference type="AlphaFoldDB" id="A0A2J6QNS1"/>
<evidence type="ECO:0000313" key="2">
    <source>
        <dbReference type="EMBL" id="PMD27916.1"/>
    </source>
</evidence>
<organism evidence="2 3">
    <name type="scientific">Hyaloscypha hepaticicola</name>
    <dbReference type="NCBI Taxonomy" id="2082293"/>
    <lineage>
        <taxon>Eukaryota</taxon>
        <taxon>Fungi</taxon>
        <taxon>Dikarya</taxon>
        <taxon>Ascomycota</taxon>
        <taxon>Pezizomycotina</taxon>
        <taxon>Leotiomycetes</taxon>
        <taxon>Helotiales</taxon>
        <taxon>Hyaloscyphaceae</taxon>
        <taxon>Hyaloscypha</taxon>
    </lineage>
</organism>
<dbReference type="EMBL" id="KZ613465">
    <property type="protein sequence ID" value="PMD27916.1"/>
    <property type="molecule type" value="Genomic_DNA"/>
</dbReference>
<dbReference type="Proteomes" id="UP000235672">
    <property type="component" value="Unassembled WGS sequence"/>
</dbReference>
<evidence type="ECO:0000256" key="1">
    <source>
        <dbReference type="SAM" id="MobiDB-lite"/>
    </source>
</evidence>
<protein>
    <submittedName>
        <fullName evidence="2">Uncharacterized protein</fullName>
    </submittedName>
</protein>
<accession>A0A2J6QNS1</accession>
<evidence type="ECO:0000313" key="3">
    <source>
        <dbReference type="Proteomes" id="UP000235672"/>
    </source>
</evidence>